<name>A0A1H5EKK8_9BRAD</name>
<dbReference type="EMBL" id="FNTH01000001">
    <property type="protein sequence ID" value="SED91651.1"/>
    <property type="molecule type" value="Genomic_DNA"/>
</dbReference>
<dbReference type="Gene3D" id="2.160.20.10">
    <property type="entry name" value="Single-stranded right-handed beta-helix, Pectin lyase-like"/>
    <property type="match status" value="1"/>
</dbReference>
<feature type="chain" id="PRO_5011610582" evidence="1">
    <location>
        <begin position="31"/>
        <end position="689"/>
    </location>
</feature>
<dbReference type="SUPFAM" id="SSF51126">
    <property type="entry name" value="Pectin lyase-like"/>
    <property type="match status" value="1"/>
</dbReference>
<evidence type="ECO:0000313" key="3">
    <source>
        <dbReference type="EMBL" id="SED91651.1"/>
    </source>
</evidence>
<dbReference type="PANTHER" id="PTHR36453">
    <property type="entry name" value="SECRETED PROTEIN-RELATED"/>
    <property type="match status" value="1"/>
</dbReference>
<feature type="domain" description="Right handed beta helix" evidence="2">
    <location>
        <begin position="346"/>
        <end position="525"/>
    </location>
</feature>
<evidence type="ECO:0000259" key="2">
    <source>
        <dbReference type="Pfam" id="PF13229"/>
    </source>
</evidence>
<dbReference type="InterPro" id="IPR012334">
    <property type="entry name" value="Pectin_lyas_fold"/>
</dbReference>
<evidence type="ECO:0000256" key="1">
    <source>
        <dbReference type="SAM" id="SignalP"/>
    </source>
</evidence>
<dbReference type="SMART" id="SM00710">
    <property type="entry name" value="PbH1"/>
    <property type="match status" value="6"/>
</dbReference>
<reference evidence="3 4" key="1">
    <citation type="submission" date="2016-10" db="EMBL/GenBank/DDBJ databases">
        <authorList>
            <person name="de Groot N.N."/>
        </authorList>
    </citation>
    <scope>NUCLEOTIDE SEQUENCE [LARGE SCALE GENOMIC DNA]</scope>
    <source>
        <strain evidence="3 4">MT12</strain>
    </source>
</reference>
<dbReference type="Proteomes" id="UP000198992">
    <property type="component" value="Unassembled WGS sequence"/>
</dbReference>
<sequence length="689" mass="75010">MNSAVMPSGRSPLVAGLALLLAVLTSGCRADDVSINVEGTRTSSPGAEGTLKAASLAEAIEYVRKDGKERTTPVTYRINLPAEAQILGQPLAISGPEPPAGSRIIIRGAPGGTRISGATFVQNHLKLSRSRDGRYEYALPFSELPGETAQKLLRKLSTISPRQLMVRVNGKTRLQSTRWPNSGFLPVVEIAGDPRSSTATMAFADLPDGVRRSPDLWIGGYLTDSYLFVNARALAVDSKGVLTDRNRLRADGKPPERVYFYNLATFAQCNSFFYDASARTLNFCSEEPIETLEVPVLDTLLAVSGFHNLTVRDVVFELAIETAVTVRDSVAINFSDVIVQLAGADGIAYTNSSDSRIDHASIRAVGRRGAWLSGGDRASLTPGRISIEDSSIQDFSLIYRTFAPAVQMDGVGMSVRRSVIFNGPQFGILYSGNDHVIEDNLLAQLLTEAGDSGFIYSARDFTSQGTVIRRNVLLGTGGRYFNDARGIYLDEFSSGNLVTDNVIVGIPYGILMNGGKDNKLLSNLFILSSPSIWGAALGYASWWQVWRNDHIQVPGGLSVRNLYSLPVDKEPWTSRYPEIAGYKHSDLLRPERNLIEGNRFMGAGSITAFDGDIPTAEVRNNSAVVYRGSLQLLERMRNWIAPSQLDETLALVSSELDRHGLTEHIPLRAPDRAGAQLPGDRFATLSEFK</sequence>
<dbReference type="PANTHER" id="PTHR36453:SF1">
    <property type="entry name" value="RIGHT HANDED BETA HELIX DOMAIN-CONTAINING PROTEIN"/>
    <property type="match status" value="1"/>
</dbReference>
<proteinExistence type="predicted"/>
<dbReference type="Pfam" id="PF13229">
    <property type="entry name" value="Beta_helix"/>
    <property type="match status" value="1"/>
</dbReference>
<keyword evidence="1" id="KW-0732">Signal</keyword>
<gene>
    <name evidence="3" type="ORF">SAMN05444164_6276</name>
</gene>
<dbReference type="RefSeq" id="WP_171947991.1">
    <property type="nucleotide sequence ID" value="NZ_FNTH01000001.1"/>
</dbReference>
<dbReference type="AlphaFoldDB" id="A0A1H5EKK8"/>
<accession>A0A1H5EKK8</accession>
<dbReference type="InterPro" id="IPR011050">
    <property type="entry name" value="Pectin_lyase_fold/virulence"/>
</dbReference>
<organism evidence="3 4">
    <name type="scientific">Bradyrhizobium erythrophlei</name>
    <dbReference type="NCBI Taxonomy" id="1437360"/>
    <lineage>
        <taxon>Bacteria</taxon>
        <taxon>Pseudomonadati</taxon>
        <taxon>Pseudomonadota</taxon>
        <taxon>Alphaproteobacteria</taxon>
        <taxon>Hyphomicrobiales</taxon>
        <taxon>Nitrobacteraceae</taxon>
        <taxon>Bradyrhizobium</taxon>
    </lineage>
</organism>
<feature type="signal peptide" evidence="1">
    <location>
        <begin position="1"/>
        <end position="30"/>
    </location>
</feature>
<dbReference type="InterPro" id="IPR006626">
    <property type="entry name" value="PbH1"/>
</dbReference>
<evidence type="ECO:0000313" key="4">
    <source>
        <dbReference type="Proteomes" id="UP000198992"/>
    </source>
</evidence>
<protein>
    <submittedName>
        <fullName evidence="3">Parallel beta-helix repeat (Two copies)</fullName>
    </submittedName>
</protein>
<dbReference type="InterPro" id="IPR039448">
    <property type="entry name" value="Beta_helix"/>
</dbReference>